<protein>
    <recommendedName>
        <fullName evidence="3">Ribosomal silencing factor RsfS</fullName>
    </recommendedName>
</protein>
<dbReference type="InterPro" id="IPR043519">
    <property type="entry name" value="NT_sf"/>
</dbReference>
<dbReference type="InterPro" id="IPR004394">
    <property type="entry name" value="Iojap/RsfS/C7orf30"/>
</dbReference>
<dbReference type="GO" id="GO:0090071">
    <property type="term" value="P:negative regulation of ribosome biogenesis"/>
    <property type="evidence" value="ECO:0007669"/>
    <property type="project" value="TreeGrafter"/>
</dbReference>
<dbReference type="Gene3D" id="3.30.460.10">
    <property type="entry name" value="Beta Polymerase, domain 2"/>
    <property type="match status" value="1"/>
</dbReference>
<dbReference type="PANTHER" id="PTHR21043">
    <property type="entry name" value="IOJAP SUPERFAMILY ORTHOLOG"/>
    <property type="match status" value="1"/>
</dbReference>
<dbReference type="PANTHER" id="PTHR21043:SF0">
    <property type="entry name" value="MITOCHONDRIAL ASSEMBLY OF RIBOSOMAL LARGE SUBUNIT PROTEIN 1"/>
    <property type="match status" value="1"/>
</dbReference>
<dbReference type="SUPFAM" id="SSF81301">
    <property type="entry name" value="Nucleotidyltransferase"/>
    <property type="match status" value="1"/>
</dbReference>
<evidence type="ECO:0008006" key="3">
    <source>
        <dbReference type="Google" id="ProtNLM"/>
    </source>
</evidence>
<dbReference type="HAMAP" id="MF_01477">
    <property type="entry name" value="Iojap_RsfS"/>
    <property type="match status" value="1"/>
</dbReference>
<dbReference type="NCBIfam" id="TIGR00090">
    <property type="entry name" value="rsfS_iojap_ybeB"/>
    <property type="match status" value="1"/>
</dbReference>
<organism evidence="2">
    <name type="scientific">marine metagenome</name>
    <dbReference type="NCBI Taxonomy" id="408172"/>
    <lineage>
        <taxon>unclassified sequences</taxon>
        <taxon>metagenomes</taxon>
        <taxon>ecological metagenomes</taxon>
    </lineage>
</organism>
<dbReference type="EMBL" id="UINC01094011">
    <property type="protein sequence ID" value="SVC48894.1"/>
    <property type="molecule type" value="Genomic_DNA"/>
</dbReference>
<dbReference type="GO" id="GO:0017148">
    <property type="term" value="P:negative regulation of translation"/>
    <property type="evidence" value="ECO:0007669"/>
    <property type="project" value="TreeGrafter"/>
</dbReference>
<dbReference type="AlphaFoldDB" id="A0A382MIT6"/>
<sequence>MKVSRLNSKKLAQRIVDTLDDLKGQSIRCINVKKLTQITDYMVITTGRSNTHTKALADAVVNRLKKSGEKIVGIEGRLQSEWILVDAGDIVVHIMVAPARTLYNLEDLWGFNIVPGKATETRSSS</sequence>
<evidence type="ECO:0000256" key="1">
    <source>
        <dbReference type="ARBA" id="ARBA00010574"/>
    </source>
</evidence>
<accession>A0A382MIT6</accession>
<dbReference type="GO" id="GO:0043023">
    <property type="term" value="F:ribosomal large subunit binding"/>
    <property type="evidence" value="ECO:0007669"/>
    <property type="project" value="TreeGrafter"/>
</dbReference>
<proteinExistence type="inferred from homology"/>
<comment type="similarity">
    <text evidence="1">Belongs to the Iojap/RsfS family.</text>
</comment>
<evidence type="ECO:0000313" key="2">
    <source>
        <dbReference type="EMBL" id="SVC48894.1"/>
    </source>
</evidence>
<gene>
    <name evidence="2" type="ORF">METZ01_LOCUS301748</name>
</gene>
<name>A0A382MIT6_9ZZZZ</name>
<reference evidence="2" key="1">
    <citation type="submission" date="2018-05" db="EMBL/GenBank/DDBJ databases">
        <authorList>
            <person name="Lanie J.A."/>
            <person name="Ng W.-L."/>
            <person name="Kazmierczak K.M."/>
            <person name="Andrzejewski T.M."/>
            <person name="Davidsen T.M."/>
            <person name="Wayne K.J."/>
            <person name="Tettelin H."/>
            <person name="Glass J.I."/>
            <person name="Rusch D."/>
            <person name="Podicherti R."/>
            <person name="Tsui H.-C.T."/>
            <person name="Winkler M.E."/>
        </authorList>
    </citation>
    <scope>NUCLEOTIDE SEQUENCE</scope>
</reference>
<dbReference type="Pfam" id="PF02410">
    <property type="entry name" value="RsfS"/>
    <property type="match status" value="1"/>
</dbReference>